<reference evidence="2 5" key="2">
    <citation type="submission" date="2020-08" db="EMBL/GenBank/DDBJ databases">
        <title>Genomic Encyclopedia of Type Strains, Phase IV (KMG-IV): sequencing the most valuable type-strain genomes for metagenomic binning, comparative biology and taxonomic classification.</title>
        <authorList>
            <person name="Goeker M."/>
        </authorList>
    </citation>
    <scope>NUCLEOTIDE SEQUENCE [LARGE SCALE GENOMIC DNA]</scope>
    <source>
        <strain evidence="2 5">DSM 8510</strain>
    </source>
</reference>
<reference evidence="3 4" key="1">
    <citation type="submission" date="2019-12" db="EMBL/GenBank/DDBJ databases">
        <title>Genomic-based taxomic classification of the family Erythrobacteraceae.</title>
        <authorList>
            <person name="Xu L."/>
        </authorList>
    </citation>
    <scope>NUCLEOTIDE SEQUENCE [LARGE SCALE GENOMIC DNA]</scope>
    <source>
        <strain evidence="3 4">JCM 10282</strain>
    </source>
</reference>
<evidence type="ECO:0000313" key="5">
    <source>
        <dbReference type="Proteomes" id="UP000548685"/>
    </source>
</evidence>
<dbReference type="Proteomes" id="UP000548685">
    <property type="component" value="Unassembled WGS sequence"/>
</dbReference>
<accession>A0A6I4UJU1</accession>
<feature type="chain" id="PRO_5026079149" evidence="1">
    <location>
        <begin position="27"/>
        <end position="218"/>
    </location>
</feature>
<evidence type="ECO:0000313" key="3">
    <source>
        <dbReference type="EMBL" id="MXP39351.1"/>
    </source>
</evidence>
<comment type="caution">
    <text evidence="3">The sequence shown here is derived from an EMBL/GenBank/DDBJ whole genome shotgun (WGS) entry which is preliminary data.</text>
</comment>
<dbReference type="EMBL" id="WTYB01000002">
    <property type="protein sequence ID" value="MXP39351.1"/>
    <property type="molecule type" value="Genomic_DNA"/>
</dbReference>
<protein>
    <submittedName>
        <fullName evidence="3">DUF2490 domain-containing protein</fullName>
    </submittedName>
</protein>
<keyword evidence="1" id="KW-0732">Signal</keyword>
<feature type="signal peptide" evidence="1">
    <location>
        <begin position="1"/>
        <end position="26"/>
    </location>
</feature>
<dbReference type="Pfam" id="PF10677">
    <property type="entry name" value="DUF2490"/>
    <property type="match status" value="1"/>
</dbReference>
<dbReference type="AlphaFoldDB" id="A0A6I4UJU1"/>
<keyword evidence="5" id="KW-1185">Reference proteome</keyword>
<dbReference type="OrthoDB" id="7425634at2"/>
<dbReference type="InterPro" id="IPR019619">
    <property type="entry name" value="DUF2490"/>
</dbReference>
<dbReference type="RefSeq" id="WP_160761400.1">
    <property type="nucleotide sequence ID" value="NZ_BAAADZ010000010.1"/>
</dbReference>
<gene>
    <name evidence="2" type="ORF">FHS52_001519</name>
    <name evidence="3" type="ORF">GRI59_12110</name>
</gene>
<evidence type="ECO:0000256" key="1">
    <source>
        <dbReference type="SAM" id="SignalP"/>
    </source>
</evidence>
<sequence>MTRWPMRFGMLLAATLAAWQPSKAHAADEDVQLWQFVFLTADLDKDTRLTVDATHRWREDARGDEQQTIRFTIEQTVAQGVRIGGGGAVFDAGGTTEIRPHQQIVLTEGRFEFRTRFEQRFFDGADRVELRLRQRVQYNQPLGDGWRASVGGEWLGLLQGRNDGEGASTEQWRAQAGVAYRINERLEVGANYWLIASPRGDRPARYTHVPQTTLTYRF</sequence>
<organism evidence="3 4">
    <name type="scientific">Erythrobacter ramosus</name>
    <dbReference type="NCBI Taxonomy" id="35811"/>
    <lineage>
        <taxon>Bacteria</taxon>
        <taxon>Pseudomonadati</taxon>
        <taxon>Pseudomonadota</taxon>
        <taxon>Alphaproteobacteria</taxon>
        <taxon>Sphingomonadales</taxon>
        <taxon>Erythrobacteraceae</taxon>
        <taxon>Erythrobacter/Porphyrobacter group</taxon>
        <taxon>Erythrobacter</taxon>
    </lineage>
</organism>
<evidence type="ECO:0000313" key="4">
    <source>
        <dbReference type="Proteomes" id="UP000430021"/>
    </source>
</evidence>
<proteinExistence type="predicted"/>
<dbReference type="EMBL" id="JACICE010000002">
    <property type="protein sequence ID" value="MBB3775550.1"/>
    <property type="molecule type" value="Genomic_DNA"/>
</dbReference>
<name>A0A6I4UJU1_9SPHN</name>
<evidence type="ECO:0000313" key="2">
    <source>
        <dbReference type="EMBL" id="MBB3775550.1"/>
    </source>
</evidence>
<dbReference type="Proteomes" id="UP000430021">
    <property type="component" value="Unassembled WGS sequence"/>
</dbReference>